<accession>A0A1G2CJ72</accession>
<name>A0A1G2CJ72_9BACT</name>
<dbReference type="SMART" id="SM00195">
    <property type="entry name" value="DSPc"/>
    <property type="match status" value="1"/>
</dbReference>
<dbReference type="EMBL" id="MHLD01000045">
    <property type="protein sequence ID" value="OGZ01454.1"/>
    <property type="molecule type" value="Genomic_DNA"/>
</dbReference>
<proteinExistence type="predicted"/>
<evidence type="ECO:0000313" key="3">
    <source>
        <dbReference type="Proteomes" id="UP000179281"/>
    </source>
</evidence>
<dbReference type="FunFam" id="3.90.190.10:FF:000157">
    <property type="entry name" value="Protein-tyrosine phosphatase"/>
    <property type="match status" value="1"/>
</dbReference>
<reference evidence="2 3" key="1">
    <citation type="journal article" date="2016" name="Nat. Commun.">
        <title>Thousands of microbial genomes shed light on interconnected biogeochemical processes in an aquifer system.</title>
        <authorList>
            <person name="Anantharaman K."/>
            <person name="Brown C.T."/>
            <person name="Hug L.A."/>
            <person name="Sharon I."/>
            <person name="Castelle C.J."/>
            <person name="Probst A.J."/>
            <person name="Thomas B.C."/>
            <person name="Singh A."/>
            <person name="Wilkins M.J."/>
            <person name="Karaoz U."/>
            <person name="Brodie E.L."/>
            <person name="Williams K.H."/>
            <person name="Hubbard S.S."/>
            <person name="Banfield J.F."/>
        </authorList>
    </citation>
    <scope>NUCLEOTIDE SEQUENCE [LARGE SCALE GENOMIC DNA]</scope>
</reference>
<dbReference type="InterPro" id="IPR029021">
    <property type="entry name" value="Prot-tyrosine_phosphatase-like"/>
</dbReference>
<dbReference type="PANTHER" id="PTHR46274">
    <property type="entry name" value="PHOSPHATIDYLINOSITOL PHOSPHATASE"/>
    <property type="match status" value="1"/>
</dbReference>
<dbReference type="InterPro" id="IPR000387">
    <property type="entry name" value="Tyr_Pase_dom"/>
</dbReference>
<gene>
    <name evidence="2" type="ORF">A3G64_00835</name>
</gene>
<dbReference type="Proteomes" id="UP000179281">
    <property type="component" value="Unassembled WGS sequence"/>
</dbReference>
<evidence type="ECO:0000259" key="1">
    <source>
        <dbReference type="PROSITE" id="PS50056"/>
    </source>
</evidence>
<dbReference type="AlphaFoldDB" id="A0A1G2CJ72"/>
<sequence>MPNKIVDTFNHLFGRKGFDYDQITDEVVIGTNMCCQYGFSKELLSKGVQADISLEEDRIDTPKGIDYYLWLPTKDREAPTPEALALGVKTIEFLVDRKIKTYIHCKNGHGRAPTLFAAYLIQKGMSVEEAIRSVTKARPTVHLQEVQIEALRKFKSQA</sequence>
<organism evidence="2 3">
    <name type="scientific">Candidatus Liptonbacteria bacterium RIFCSPLOWO2_12_FULL_60_15</name>
    <dbReference type="NCBI Taxonomy" id="1798653"/>
    <lineage>
        <taxon>Bacteria</taxon>
        <taxon>Candidatus Liptoniibacteriota</taxon>
    </lineage>
</organism>
<comment type="caution">
    <text evidence="2">The sequence shown here is derived from an EMBL/GenBank/DDBJ whole genome shotgun (WGS) entry which is preliminary data.</text>
</comment>
<dbReference type="InterPro" id="IPR020422">
    <property type="entry name" value="TYR_PHOSPHATASE_DUAL_dom"/>
</dbReference>
<dbReference type="SUPFAM" id="SSF52799">
    <property type="entry name" value="(Phosphotyrosine protein) phosphatases II"/>
    <property type="match status" value="1"/>
</dbReference>
<protein>
    <recommendedName>
        <fullName evidence="1">Tyrosine specific protein phosphatases domain-containing protein</fullName>
    </recommendedName>
</protein>
<dbReference type="PANTHER" id="PTHR46274:SF6">
    <property type="entry name" value="TYR_PHOSPHATASE_2 DOMAIN-CONTAINING PROTEIN"/>
    <property type="match status" value="1"/>
</dbReference>
<dbReference type="Gene3D" id="3.90.190.10">
    <property type="entry name" value="Protein tyrosine phosphatase superfamily"/>
    <property type="match status" value="1"/>
</dbReference>
<dbReference type="STRING" id="1798653.A3G64_00835"/>
<feature type="domain" description="Tyrosine specific protein phosphatases" evidence="1">
    <location>
        <begin position="103"/>
        <end position="149"/>
    </location>
</feature>
<dbReference type="PROSITE" id="PS50056">
    <property type="entry name" value="TYR_PHOSPHATASE_2"/>
    <property type="match status" value="1"/>
</dbReference>
<evidence type="ECO:0000313" key="2">
    <source>
        <dbReference type="EMBL" id="OGZ01454.1"/>
    </source>
</evidence>
<dbReference type="Pfam" id="PF22785">
    <property type="entry name" value="Tc-R-P"/>
    <property type="match status" value="1"/>
</dbReference>